<organism evidence="2 3">
    <name type="scientific">Chromatium okenii</name>
    <dbReference type="NCBI Taxonomy" id="61644"/>
    <lineage>
        <taxon>Bacteria</taxon>
        <taxon>Pseudomonadati</taxon>
        <taxon>Pseudomonadota</taxon>
        <taxon>Gammaproteobacteria</taxon>
        <taxon>Chromatiales</taxon>
        <taxon>Chromatiaceae</taxon>
        <taxon>Chromatium</taxon>
    </lineage>
</organism>
<proteinExistence type="predicted"/>
<accession>A0A2S7XNG0</accession>
<dbReference type="Pfam" id="PF18765">
    <property type="entry name" value="Polbeta"/>
    <property type="match status" value="1"/>
</dbReference>
<dbReference type="InterPro" id="IPR041633">
    <property type="entry name" value="Polbeta"/>
</dbReference>
<dbReference type="SUPFAM" id="SSF81301">
    <property type="entry name" value="Nucleotidyltransferase"/>
    <property type="match status" value="1"/>
</dbReference>
<keyword evidence="3" id="KW-1185">Reference proteome</keyword>
<dbReference type="InterPro" id="IPR043519">
    <property type="entry name" value="NT_sf"/>
</dbReference>
<evidence type="ECO:0000313" key="3">
    <source>
        <dbReference type="Proteomes" id="UP000239936"/>
    </source>
</evidence>
<gene>
    <name evidence="2" type="ORF">CXB77_17710</name>
</gene>
<reference evidence="2 3" key="1">
    <citation type="submission" date="2018-01" db="EMBL/GenBank/DDBJ databases">
        <title>The complete genome sequence of Chromatium okenii LaCa, a purple sulfur bacterium with a turbulent life.</title>
        <authorList>
            <person name="Luedin S.M."/>
            <person name="Liechti N."/>
            <person name="Storelli N."/>
            <person name="Danza F."/>
            <person name="Wittwer M."/>
            <person name="Pothier J.F."/>
            <person name="Tonolla M.A."/>
        </authorList>
    </citation>
    <scope>NUCLEOTIDE SEQUENCE [LARGE SCALE GENOMIC DNA]</scope>
    <source>
        <strain evidence="2 3">LaCa</strain>
    </source>
</reference>
<dbReference type="EMBL" id="PPGH01000038">
    <property type="protein sequence ID" value="PQJ94952.1"/>
    <property type="molecule type" value="Genomic_DNA"/>
</dbReference>
<dbReference type="AlphaFoldDB" id="A0A2S7XNG0"/>
<comment type="caution">
    <text evidence="2">The sequence shown here is derived from an EMBL/GenBank/DDBJ whole genome shotgun (WGS) entry which is preliminary data.</text>
</comment>
<dbReference type="Proteomes" id="UP000239936">
    <property type="component" value="Unassembled WGS sequence"/>
</dbReference>
<feature type="domain" description="Polymerase beta nucleotidyltransferase" evidence="1">
    <location>
        <begin position="14"/>
        <end position="100"/>
    </location>
</feature>
<evidence type="ECO:0000259" key="1">
    <source>
        <dbReference type="Pfam" id="PF18765"/>
    </source>
</evidence>
<protein>
    <recommendedName>
        <fullName evidence="1">Polymerase beta nucleotidyltransferase domain-containing protein</fullName>
    </recommendedName>
</protein>
<dbReference type="CDD" id="cd05403">
    <property type="entry name" value="NT_KNTase_like"/>
    <property type="match status" value="1"/>
</dbReference>
<dbReference type="Gene3D" id="3.30.460.10">
    <property type="entry name" value="Beta Polymerase, domain 2"/>
    <property type="match status" value="1"/>
</dbReference>
<dbReference type="OrthoDB" id="9803106at2"/>
<evidence type="ECO:0000313" key="2">
    <source>
        <dbReference type="EMBL" id="PQJ94952.1"/>
    </source>
</evidence>
<sequence length="101" mass="11253">MEFGLSANVCAVVRTILNQYPAVQKAVIYGSRAKGNYHNGSDIDLTLLGDALDYDTLSAIAWALDDSDIPHTVDLSLFETIENPALREHIHRVGMVFYERE</sequence>
<name>A0A2S7XNG0_9GAMM</name>
<dbReference type="RefSeq" id="WP_105074918.1">
    <property type="nucleotide sequence ID" value="NZ_PPGH01000038.1"/>
</dbReference>